<proteinExistence type="predicted"/>
<evidence type="ECO:0000313" key="1">
    <source>
        <dbReference type="EMBL" id="QHS78465.1"/>
    </source>
</evidence>
<sequence>MDDNFSKNEILQTIDSVHNKISTYIEVDDKISHACFSQVVEATKKITNFDVYDIKNIGIEVLNTNENLYDYLESENSHFLVRIFLSCFRNTTMDIIPDVGGIQNINFALILNIISKFICLFQDNIKETLKDEFSVENLNENEIEILKIISNEDTFSVLRVFENEDLSFNINEECKISLTIIKVALEFSIEKVLEILNNIDKEELCTSQNKKICAFFILNINKSLLSILETLVKTDLLNVDICPFTIKILLQFLELLDFNINDGLVKTEYDFIDYPAHKTLSVFKLLKIFLLEIETFIKNENLKDINFREIFNMAYGFLFKIFNTFF</sequence>
<protein>
    <submittedName>
        <fullName evidence="1">Uncharacterized protein</fullName>
    </submittedName>
</protein>
<name>A0A6C0AGH8_9ZZZZ</name>
<reference evidence="1" key="1">
    <citation type="journal article" date="2020" name="Nature">
        <title>Giant virus diversity and host interactions through global metagenomics.</title>
        <authorList>
            <person name="Schulz F."/>
            <person name="Roux S."/>
            <person name="Paez-Espino D."/>
            <person name="Jungbluth S."/>
            <person name="Walsh D.A."/>
            <person name="Denef V.J."/>
            <person name="McMahon K.D."/>
            <person name="Konstantinidis K.T."/>
            <person name="Eloe-Fadrosh E.A."/>
            <person name="Kyrpides N.C."/>
            <person name="Woyke T."/>
        </authorList>
    </citation>
    <scope>NUCLEOTIDE SEQUENCE</scope>
    <source>
        <strain evidence="1">GVMAG-S-1021933-23</strain>
    </source>
</reference>
<accession>A0A6C0AGH8</accession>
<dbReference type="EMBL" id="MN740597">
    <property type="protein sequence ID" value="QHS78465.1"/>
    <property type="molecule type" value="Genomic_DNA"/>
</dbReference>
<dbReference type="AlphaFoldDB" id="A0A6C0AGH8"/>
<organism evidence="1">
    <name type="scientific">viral metagenome</name>
    <dbReference type="NCBI Taxonomy" id="1070528"/>
    <lineage>
        <taxon>unclassified sequences</taxon>
        <taxon>metagenomes</taxon>
        <taxon>organismal metagenomes</taxon>
    </lineage>
</organism>